<dbReference type="AlphaFoldDB" id="A0A848DQT5"/>
<evidence type="ECO:0000256" key="3">
    <source>
        <dbReference type="SAM" id="Phobius"/>
    </source>
</evidence>
<feature type="region of interest" description="Disordered" evidence="2">
    <location>
        <begin position="32"/>
        <end position="153"/>
    </location>
</feature>
<evidence type="ECO:0000313" key="5">
    <source>
        <dbReference type="Proteomes" id="UP000586918"/>
    </source>
</evidence>
<keyword evidence="1" id="KW-0175">Coiled coil</keyword>
<feature type="compositionally biased region" description="Low complexity" evidence="2">
    <location>
        <begin position="168"/>
        <end position="180"/>
    </location>
</feature>
<keyword evidence="3" id="KW-0812">Transmembrane</keyword>
<feature type="compositionally biased region" description="Basic and acidic residues" evidence="2">
    <location>
        <begin position="256"/>
        <end position="272"/>
    </location>
</feature>
<feature type="compositionally biased region" description="Low complexity" evidence="2">
    <location>
        <begin position="244"/>
        <end position="255"/>
    </location>
</feature>
<proteinExistence type="predicted"/>
<evidence type="ECO:0000256" key="2">
    <source>
        <dbReference type="SAM" id="MobiDB-lite"/>
    </source>
</evidence>
<feature type="region of interest" description="Disordered" evidence="2">
    <location>
        <begin position="244"/>
        <end position="351"/>
    </location>
</feature>
<name>A0A848DQT5_9PSEU</name>
<feature type="transmembrane region" description="Helical" evidence="3">
    <location>
        <begin position="12"/>
        <end position="29"/>
    </location>
</feature>
<dbReference type="RefSeq" id="WP_169415473.1">
    <property type="nucleotide sequence ID" value="NZ_JAAXKZ010000131.1"/>
</dbReference>
<keyword evidence="5" id="KW-1185">Reference proteome</keyword>
<feature type="compositionally biased region" description="Basic and acidic residues" evidence="2">
    <location>
        <begin position="288"/>
        <end position="303"/>
    </location>
</feature>
<dbReference type="Proteomes" id="UP000586918">
    <property type="component" value="Unassembled WGS sequence"/>
</dbReference>
<feature type="region of interest" description="Disordered" evidence="2">
    <location>
        <begin position="168"/>
        <end position="231"/>
    </location>
</feature>
<protein>
    <submittedName>
        <fullName evidence="4">Uncharacterized protein</fullName>
    </submittedName>
</protein>
<accession>A0A848DQT5</accession>
<reference evidence="4 5" key="1">
    <citation type="submission" date="2020-04" db="EMBL/GenBank/DDBJ databases">
        <authorList>
            <person name="Klaysubun C."/>
            <person name="Duangmal K."/>
            <person name="Lipun K."/>
        </authorList>
    </citation>
    <scope>NUCLEOTIDE SEQUENCE [LARGE SCALE GENOMIC DNA]</scope>
    <source>
        <strain evidence="4 5">DSM 45300</strain>
    </source>
</reference>
<organism evidence="4 5">
    <name type="scientific">Pseudonocardia bannensis</name>
    <dbReference type="NCBI Taxonomy" id="630973"/>
    <lineage>
        <taxon>Bacteria</taxon>
        <taxon>Bacillati</taxon>
        <taxon>Actinomycetota</taxon>
        <taxon>Actinomycetes</taxon>
        <taxon>Pseudonocardiales</taxon>
        <taxon>Pseudonocardiaceae</taxon>
        <taxon>Pseudonocardia</taxon>
    </lineage>
</organism>
<keyword evidence="3" id="KW-0472">Membrane</keyword>
<keyword evidence="3" id="KW-1133">Transmembrane helix</keyword>
<comment type="caution">
    <text evidence="4">The sequence shown here is derived from an EMBL/GenBank/DDBJ whole genome shotgun (WGS) entry which is preliminary data.</text>
</comment>
<feature type="coiled-coil region" evidence="1">
    <location>
        <begin position="368"/>
        <end position="395"/>
    </location>
</feature>
<evidence type="ECO:0000313" key="4">
    <source>
        <dbReference type="EMBL" id="NMH94796.1"/>
    </source>
</evidence>
<evidence type="ECO:0000256" key="1">
    <source>
        <dbReference type="SAM" id="Coils"/>
    </source>
</evidence>
<sequence length="436" mass="43998">MQLAISPDVLVPLGAGAVALVIALSVVLTRSRRKRSGDTVDESPEAAKPATVAEAVTEREADGTPLSVQWERLLRPPAAADTSAGPEPYPSGATRSPSPADDTAAVPAPRATGDADRAVEPVESLAQPAPVEPASEQAPPFARPPAAGSTRTVADAVTQAFAIRAAAARRAGPAATFGAPDPAATRRAGPAADVTLGAPDPAAGDGGHTQDGAPARGTAAGDTTPAPENAGYAALAADIAAYAPGPATAGRGTPARGRDRDATSAPRTDRDAAPSPGREGDAAPTPGTDRDAAPTPGTDRDAAAPDVPGRAGSAGYAVARQSPDLTGRRAGAVRPAPWTGSSPAETASRRGDARDRLLAVLLDDPVRAVGATVELERCREQLDRLTDAVRHEREVLAAVLHRLSAAGLEFGQIVRLAGMPADEVRGLLDQPSTRSS</sequence>
<gene>
    <name evidence="4" type="ORF">HF519_25115</name>
</gene>
<dbReference type="EMBL" id="JAAXKZ010000131">
    <property type="protein sequence ID" value="NMH94796.1"/>
    <property type="molecule type" value="Genomic_DNA"/>
</dbReference>